<gene>
    <name evidence="2" type="ORF">EVAR_89081_1</name>
</gene>
<feature type="region of interest" description="Disordered" evidence="1">
    <location>
        <begin position="464"/>
        <end position="498"/>
    </location>
</feature>
<dbReference type="GO" id="GO:0003676">
    <property type="term" value="F:nucleic acid binding"/>
    <property type="evidence" value="ECO:0007669"/>
    <property type="project" value="InterPro"/>
</dbReference>
<keyword evidence="3" id="KW-1185">Reference proteome</keyword>
<feature type="compositionally biased region" description="Polar residues" evidence="1">
    <location>
        <begin position="482"/>
        <end position="492"/>
    </location>
</feature>
<organism evidence="2 3">
    <name type="scientific">Eumeta variegata</name>
    <name type="common">Bagworm moth</name>
    <name type="synonym">Eumeta japonica</name>
    <dbReference type="NCBI Taxonomy" id="151549"/>
    <lineage>
        <taxon>Eukaryota</taxon>
        <taxon>Metazoa</taxon>
        <taxon>Ecdysozoa</taxon>
        <taxon>Arthropoda</taxon>
        <taxon>Hexapoda</taxon>
        <taxon>Insecta</taxon>
        <taxon>Pterygota</taxon>
        <taxon>Neoptera</taxon>
        <taxon>Endopterygota</taxon>
        <taxon>Lepidoptera</taxon>
        <taxon>Glossata</taxon>
        <taxon>Ditrysia</taxon>
        <taxon>Tineoidea</taxon>
        <taxon>Psychidae</taxon>
        <taxon>Oiketicinae</taxon>
        <taxon>Eumeta</taxon>
    </lineage>
</organism>
<proteinExistence type="predicted"/>
<comment type="caution">
    <text evidence="2">The sequence shown here is derived from an EMBL/GenBank/DDBJ whole genome shotgun (WGS) entry which is preliminary data.</text>
</comment>
<evidence type="ECO:0000313" key="3">
    <source>
        <dbReference type="Proteomes" id="UP000299102"/>
    </source>
</evidence>
<evidence type="ECO:0008006" key="4">
    <source>
        <dbReference type="Google" id="ProtNLM"/>
    </source>
</evidence>
<accession>A0A4C1XFF9</accession>
<dbReference type="OrthoDB" id="411823at2759"/>
<feature type="region of interest" description="Disordered" evidence="1">
    <location>
        <begin position="80"/>
        <end position="103"/>
    </location>
</feature>
<sequence length="731" mass="83858">MRLKSVKNRYLLYLSARRVQDFGLSDSQQKIEDINMLQLLSQEDIKELIPILGHRIKLIAGIKQLKQIIDKAFPTEEQELHGAYSDRSTRSTSRPAQAEHSQSRKVRRIYLQLGDESWIDAYEHEFKQQPMVWMFQDELNPTKVIRAKSTLKQMFARFFGMSGHAVTVPLENRKTVNSEWYTTTSLPGVFEEIRKNNRQHRVILHQDNASGHTSAEKLGFRKRPNHRNIPLSTLVTTSSFKLHTSLTLLFLHLPFRDTPHKLRSDRISTALILLSFSPYHAQLSLAYISVRIRTPLWIVNRTCRETLLLFITASQAPFTVFPAFTHLPLTSLINSFSPRLHPLMKTELHDCILKVGQLLALFIMVRGRRSAVNLDVIGGSVTTVVRSFRRLVHGRCGWQGHEHSRLRRSDQCVARLLNKNIISNGERSELIEKERAVERDCGVMEQEWVTGTLSHRTIYNSGNKWRGKRAREPPKNRWSLPPTDTHNHSGVTSPLGAVTNCVTGEDDKTKRHETQKRYLDAEGQLRNLFLTRVASRQKSNRRTSVSKGSKPLIQCCAVSSRPTTTSPFAAGRHTRVAPPCVDHMTRSMLYCVTESHQHRKLSKQQHRLRLFAYRGAVLQQIAIKSQLAQALTGHGGFVQYLFRFKLKDSPYCAYDTVKKQDVLHVLEECDMFLRGRVVLEAKIGIRIERRHCPEIIADSNKREKFLRSDKKLSELYPGCSKMSTSSKSPVT</sequence>
<protein>
    <recommendedName>
        <fullName evidence="4">Mariner Mos1 transposase</fullName>
    </recommendedName>
</protein>
<evidence type="ECO:0000256" key="1">
    <source>
        <dbReference type="SAM" id="MobiDB-lite"/>
    </source>
</evidence>
<dbReference type="EMBL" id="BGZK01000820">
    <property type="protein sequence ID" value="GBP61702.1"/>
    <property type="molecule type" value="Genomic_DNA"/>
</dbReference>
<dbReference type="InterPro" id="IPR036397">
    <property type="entry name" value="RNaseH_sf"/>
</dbReference>
<name>A0A4C1XFF9_EUMVA</name>
<reference evidence="2 3" key="1">
    <citation type="journal article" date="2019" name="Commun. Biol.">
        <title>The bagworm genome reveals a unique fibroin gene that provides high tensile strength.</title>
        <authorList>
            <person name="Kono N."/>
            <person name="Nakamura H."/>
            <person name="Ohtoshi R."/>
            <person name="Tomita M."/>
            <person name="Numata K."/>
            <person name="Arakawa K."/>
        </authorList>
    </citation>
    <scope>NUCLEOTIDE SEQUENCE [LARGE SCALE GENOMIC DNA]</scope>
</reference>
<dbReference type="Proteomes" id="UP000299102">
    <property type="component" value="Unassembled WGS sequence"/>
</dbReference>
<dbReference type="AlphaFoldDB" id="A0A4C1XFF9"/>
<evidence type="ECO:0000313" key="2">
    <source>
        <dbReference type="EMBL" id="GBP61702.1"/>
    </source>
</evidence>
<dbReference type="Gene3D" id="3.30.420.10">
    <property type="entry name" value="Ribonuclease H-like superfamily/Ribonuclease H"/>
    <property type="match status" value="1"/>
</dbReference>